<dbReference type="SUPFAM" id="SSF54292">
    <property type="entry name" value="2Fe-2S ferredoxin-like"/>
    <property type="match status" value="1"/>
</dbReference>
<evidence type="ECO:0000256" key="6">
    <source>
        <dbReference type="ARBA" id="ARBA00023002"/>
    </source>
</evidence>
<feature type="domain" description="4Fe-4S ferredoxin-type" evidence="10">
    <location>
        <begin position="190"/>
        <end position="219"/>
    </location>
</feature>
<dbReference type="PROSITE" id="PS51085">
    <property type="entry name" value="2FE2S_FER_2"/>
    <property type="match status" value="1"/>
</dbReference>
<dbReference type="GO" id="GO:0043546">
    <property type="term" value="F:molybdopterin cofactor binding"/>
    <property type="evidence" value="ECO:0007669"/>
    <property type="project" value="InterPro"/>
</dbReference>
<dbReference type="PROSITE" id="PS00490">
    <property type="entry name" value="MOLYBDOPTERIN_PROK_2"/>
    <property type="match status" value="1"/>
</dbReference>
<dbReference type="Gene3D" id="3.10.20.740">
    <property type="match status" value="1"/>
</dbReference>
<dbReference type="Gene3D" id="2.20.25.90">
    <property type="entry name" value="ADC-like domains"/>
    <property type="match status" value="1"/>
</dbReference>
<keyword evidence="8" id="KW-0411">Iron-sulfur</keyword>
<evidence type="ECO:0000313" key="14">
    <source>
        <dbReference type="Proteomes" id="UP000184052"/>
    </source>
</evidence>
<dbReference type="Pfam" id="PF12838">
    <property type="entry name" value="Fer4_7"/>
    <property type="match status" value="1"/>
</dbReference>
<gene>
    <name evidence="13" type="ORF">SAMN02745751_02761</name>
</gene>
<dbReference type="PANTHER" id="PTHR43105:SF14">
    <property type="entry name" value="FORMATE DEHYDROGENASE H"/>
    <property type="match status" value="1"/>
</dbReference>
<dbReference type="STRING" id="1121476.SAMN02745751_02761"/>
<proteinExistence type="inferred from homology"/>
<dbReference type="RefSeq" id="WP_073050156.1">
    <property type="nucleotide sequence ID" value="NZ_FQZL01000024.1"/>
</dbReference>
<evidence type="ECO:0000259" key="10">
    <source>
        <dbReference type="PROSITE" id="PS51379"/>
    </source>
</evidence>
<dbReference type="GO" id="GO:0051539">
    <property type="term" value="F:4 iron, 4 sulfur cluster binding"/>
    <property type="evidence" value="ECO:0007669"/>
    <property type="project" value="UniProtKB-KW"/>
</dbReference>
<dbReference type="NCBIfam" id="TIGR01591">
    <property type="entry name" value="Fdh-alpha"/>
    <property type="match status" value="1"/>
</dbReference>
<dbReference type="GO" id="GO:0003954">
    <property type="term" value="F:NADH dehydrogenase activity"/>
    <property type="evidence" value="ECO:0007669"/>
    <property type="project" value="TreeGrafter"/>
</dbReference>
<protein>
    <submittedName>
        <fullName evidence="13">Formate dehydrogenase major subunit</fullName>
    </submittedName>
</protein>
<dbReference type="Pfam" id="PF10588">
    <property type="entry name" value="NADH-G_4Fe-4S_3"/>
    <property type="match status" value="1"/>
</dbReference>
<dbReference type="SUPFAM" id="SSF54862">
    <property type="entry name" value="4Fe-4S ferredoxins"/>
    <property type="match status" value="1"/>
</dbReference>
<dbReference type="InterPro" id="IPR001041">
    <property type="entry name" value="2Fe-2S_ferredoxin-type"/>
</dbReference>
<dbReference type="GO" id="GO:0015942">
    <property type="term" value="P:formate metabolic process"/>
    <property type="evidence" value="ECO:0007669"/>
    <property type="project" value="InterPro"/>
</dbReference>
<dbReference type="PROSITE" id="PS51839">
    <property type="entry name" value="4FE4S_HC3"/>
    <property type="match status" value="1"/>
</dbReference>
<evidence type="ECO:0000256" key="7">
    <source>
        <dbReference type="ARBA" id="ARBA00023004"/>
    </source>
</evidence>
<keyword evidence="2" id="KW-0004">4Fe-4S</keyword>
<dbReference type="InterPro" id="IPR027467">
    <property type="entry name" value="MopterinOxRdtase_cofactor_BS"/>
</dbReference>
<keyword evidence="6" id="KW-0560">Oxidoreductase</keyword>
<dbReference type="InterPro" id="IPR017900">
    <property type="entry name" value="4Fe4S_Fe_S_CS"/>
</dbReference>
<feature type="domain" description="4Fe-4S ferredoxin-type" evidence="10">
    <location>
        <begin position="146"/>
        <end position="177"/>
    </location>
</feature>
<dbReference type="Gene3D" id="3.40.228.10">
    <property type="entry name" value="Dimethylsulfoxide Reductase, domain 2"/>
    <property type="match status" value="1"/>
</dbReference>
<keyword evidence="14" id="KW-1185">Reference proteome</keyword>
<comment type="similarity">
    <text evidence="1">In the C-terminal section; belongs to the prokaryotic molybdopterin-containing oxidoreductase family.</text>
</comment>
<evidence type="ECO:0000256" key="2">
    <source>
        <dbReference type="ARBA" id="ARBA00022485"/>
    </source>
</evidence>
<keyword evidence="4" id="KW-0479">Metal-binding</keyword>
<dbReference type="CDD" id="cd02790">
    <property type="entry name" value="MopB_CT_Formate-Dh_H"/>
    <property type="match status" value="1"/>
</dbReference>
<dbReference type="GO" id="GO:0046872">
    <property type="term" value="F:metal ion binding"/>
    <property type="evidence" value="ECO:0007669"/>
    <property type="project" value="UniProtKB-KW"/>
</dbReference>
<accession>A0A1M6K087</accession>
<dbReference type="SUPFAM" id="SSF53706">
    <property type="entry name" value="Formate dehydrogenase/DMSO reductase, domains 1-3"/>
    <property type="match status" value="1"/>
</dbReference>
<dbReference type="InterPro" id="IPR017896">
    <property type="entry name" value="4Fe4S_Fe-S-bd"/>
</dbReference>
<dbReference type="GO" id="GO:0008863">
    <property type="term" value="F:formate dehydrogenase (NAD+) activity"/>
    <property type="evidence" value="ECO:0007669"/>
    <property type="project" value="InterPro"/>
</dbReference>
<dbReference type="InterPro" id="IPR050123">
    <property type="entry name" value="Prok_molybdopt-oxidoreductase"/>
</dbReference>
<dbReference type="InterPro" id="IPR006963">
    <property type="entry name" value="Mopterin_OxRdtase_4Fe-4S_dom"/>
</dbReference>
<dbReference type="PANTHER" id="PTHR43105">
    <property type="entry name" value="RESPIRATORY NITRATE REDUCTASE"/>
    <property type="match status" value="1"/>
</dbReference>
<dbReference type="PROSITE" id="PS00198">
    <property type="entry name" value="4FE4S_FER_1"/>
    <property type="match status" value="1"/>
</dbReference>
<feature type="domain" description="4Fe-4S His(Cys)3-ligated-type" evidence="12">
    <location>
        <begin position="82"/>
        <end position="121"/>
    </location>
</feature>
<dbReference type="GO" id="GO:0016020">
    <property type="term" value="C:membrane"/>
    <property type="evidence" value="ECO:0007669"/>
    <property type="project" value="TreeGrafter"/>
</dbReference>
<dbReference type="Pfam" id="PF04879">
    <property type="entry name" value="Molybdop_Fe4S4"/>
    <property type="match status" value="1"/>
</dbReference>
<dbReference type="GO" id="GO:0022904">
    <property type="term" value="P:respiratory electron transport chain"/>
    <property type="evidence" value="ECO:0007669"/>
    <property type="project" value="TreeGrafter"/>
</dbReference>
<dbReference type="InterPro" id="IPR041925">
    <property type="entry name" value="CT_Formate-Dh_H"/>
</dbReference>
<dbReference type="Pfam" id="PF13510">
    <property type="entry name" value="Fer2_4"/>
    <property type="match status" value="1"/>
</dbReference>
<keyword evidence="3" id="KW-0001">2Fe-2S</keyword>
<dbReference type="PROSITE" id="PS51379">
    <property type="entry name" value="4FE4S_FER_2"/>
    <property type="match status" value="2"/>
</dbReference>
<dbReference type="InterPro" id="IPR006656">
    <property type="entry name" value="Mopterin_OxRdtase"/>
</dbReference>
<keyword evidence="7" id="KW-0408">Iron</keyword>
<dbReference type="SMART" id="SM00929">
    <property type="entry name" value="NADH-G_4Fe-4S_3"/>
    <property type="match status" value="1"/>
</dbReference>
<dbReference type="Proteomes" id="UP000184052">
    <property type="component" value="Unassembled WGS sequence"/>
</dbReference>
<dbReference type="GO" id="GO:0051537">
    <property type="term" value="F:2 iron, 2 sulfur cluster binding"/>
    <property type="evidence" value="ECO:0007669"/>
    <property type="project" value="UniProtKB-KW"/>
</dbReference>
<feature type="domain" description="2Fe-2S ferredoxin-type" evidence="9">
    <location>
        <begin position="2"/>
        <end position="82"/>
    </location>
</feature>
<dbReference type="PROSITE" id="PS00551">
    <property type="entry name" value="MOLYBDOPTERIN_PROK_1"/>
    <property type="match status" value="1"/>
</dbReference>
<evidence type="ECO:0000256" key="8">
    <source>
        <dbReference type="ARBA" id="ARBA00023014"/>
    </source>
</evidence>
<evidence type="ECO:0000259" key="11">
    <source>
        <dbReference type="PROSITE" id="PS51669"/>
    </source>
</evidence>
<evidence type="ECO:0000313" key="13">
    <source>
        <dbReference type="EMBL" id="SHJ52401.1"/>
    </source>
</evidence>
<reference evidence="13 14" key="1">
    <citation type="submission" date="2016-11" db="EMBL/GenBank/DDBJ databases">
        <authorList>
            <person name="Jaros S."/>
            <person name="Januszkiewicz K."/>
            <person name="Wedrychowicz H."/>
        </authorList>
    </citation>
    <scope>NUCLEOTIDE SEQUENCE [LARGE SCALE GENOMIC DNA]</scope>
    <source>
        <strain evidence="13 14">DSM 17477</strain>
    </source>
</reference>
<dbReference type="InterPro" id="IPR036010">
    <property type="entry name" value="2Fe-2S_ferredoxin-like_sf"/>
</dbReference>
<dbReference type="Pfam" id="PF00384">
    <property type="entry name" value="Molybdopterin"/>
    <property type="match status" value="1"/>
</dbReference>
<dbReference type="Gene3D" id="3.30.70.20">
    <property type="match status" value="1"/>
</dbReference>
<dbReference type="Pfam" id="PF01568">
    <property type="entry name" value="Molydop_binding"/>
    <property type="match status" value="1"/>
</dbReference>
<dbReference type="InterPro" id="IPR006657">
    <property type="entry name" value="MoPterin_dinucl-bd_dom"/>
</dbReference>
<dbReference type="InterPro" id="IPR006478">
    <property type="entry name" value="Formate_DH_asu"/>
</dbReference>
<dbReference type="InterPro" id="IPR019574">
    <property type="entry name" value="NADH_UbQ_OxRdtase_Gsu_4Fe4S-bd"/>
</dbReference>
<evidence type="ECO:0000259" key="12">
    <source>
        <dbReference type="PROSITE" id="PS51839"/>
    </source>
</evidence>
<evidence type="ECO:0000256" key="1">
    <source>
        <dbReference type="ARBA" id="ARBA00007023"/>
    </source>
</evidence>
<name>A0A1M6K087_9FIRM</name>
<dbReference type="Gene3D" id="3.40.50.740">
    <property type="match status" value="1"/>
</dbReference>
<keyword evidence="5" id="KW-0677">Repeat</keyword>
<dbReference type="InterPro" id="IPR041924">
    <property type="entry name" value="Formate_Dh-H_N"/>
</dbReference>
<sequence>MDKINLNINGTDFIAEENETILDVCRRNCIDIPTLCYHPDLDIKYGSSCRLCIVDIEGRKGLQPSCSTIAAEGMVVKTHSDDVVEARKLILELIIEDHPLDCLTCEKSGDCKLQDYCYEYDVKGPVFNINEKVCGKVRESDIDDTNEFYIKDDSKCINCGLCVRACNELQVISAIGFVNRSDEQKVAAPFGKTLAESDCVSCGTCVSLCPVNALSPKHKKKMRKWEVEKKVKTTCAYCGVGCQIDLLVKDNEVVGVEPNYSSTNKDLLCVKGKFAYGFINHKDRLKKPLIKKNGVFEEASWEEAYSLITEKMKGIKNKYGSKSFAGLSSARVTNEENYLFQKMVRAYMGNNNVDHCARLCHASTVAGLATTLGSGAMTNSNLELLDSDVIFITGSNTTETHPVLGAFVKQAKNRGAKIIVADPRRIPLAYKADVYLPLKPGTNVALFNGIMNVIIEEDLQDSEYIARATENYEDLKEVVKTYTPEYAGSICGVDPDEIRKAARIYAEGAKSSILYSMGVTQHTTGTQGVMSLSNLALLTGNIGKESSGVNPLRGQNNVQGACDMGALPGDYPGYQKVYDEDIKRKFESGWGKELSSQAGLTLTEIINDCGKGEIRFLYIMGENPMLSDPDLTHVEESLINTEFLVVQDIFMTETAQHADVVLPAATFAEKDGTFTNSERRVQRVRKAIEPIGESKPDWEILTEIMRRLGMNERYENPRAIFDELAGLTPQYKGMNYDRIEEEGLQWPCIDENHPGTRYLHKDAPVRGKGLFKPADYMSSYENSDKEYPYILTTGRILYHYHTRTMTGKIEGLNNLYPNSFVEINPTTASRLKINDGELIRVISRRGEVKTTAFVTDDIQEDVVFIPFHFTDGAANRLTHTELDPVAKIPEFKVSAVRLEKIMKEV</sequence>
<dbReference type="OrthoDB" id="9803192at2"/>
<dbReference type="FunFam" id="3.30.70.20:FF:000035">
    <property type="entry name" value="Iron hydrogenase 1"/>
    <property type="match status" value="1"/>
</dbReference>
<dbReference type="InterPro" id="IPR009010">
    <property type="entry name" value="Asp_de-COase-like_dom_sf"/>
</dbReference>
<dbReference type="CDD" id="cd02753">
    <property type="entry name" value="MopB_Formate-Dh-H"/>
    <property type="match status" value="1"/>
</dbReference>
<organism evidence="13 14">
    <name type="scientific">Dethiosulfatibacter aminovorans DSM 17477</name>
    <dbReference type="NCBI Taxonomy" id="1121476"/>
    <lineage>
        <taxon>Bacteria</taxon>
        <taxon>Bacillati</taxon>
        <taxon>Bacillota</taxon>
        <taxon>Tissierellia</taxon>
        <taxon>Dethiosulfatibacter</taxon>
    </lineage>
</organism>
<evidence type="ECO:0000256" key="3">
    <source>
        <dbReference type="ARBA" id="ARBA00022714"/>
    </source>
</evidence>
<dbReference type="FunFam" id="3.40.228.10:FF:000002">
    <property type="entry name" value="Formate dehydrogenase subunit alpha"/>
    <property type="match status" value="1"/>
</dbReference>
<dbReference type="AlphaFoldDB" id="A0A1M6K087"/>
<dbReference type="SMART" id="SM00926">
    <property type="entry name" value="Molybdop_Fe4S4"/>
    <property type="match status" value="1"/>
</dbReference>
<dbReference type="InterPro" id="IPR006655">
    <property type="entry name" value="Mopterin_OxRdtase_prok_CS"/>
</dbReference>
<evidence type="ECO:0000256" key="4">
    <source>
        <dbReference type="ARBA" id="ARBA00022723"/>
    </source>
</evidence>
<dbReference type="CDD" id="cd00207">
    <property type="entry name" value="fer2"/>
    <property type="match status" value="1"/>
</dbReference>
<dbReference type="Gene3D" id="2.40.40.20">
    <property type="match status" value="1"/>
</dbReference>
<evidence type="ECO:0000256" key="5">
    <source>
        <dbReference type="ARBA" id="ARBA00022737"/>
    </source>
</evidence>
<dbReference type="PROSITE" id="PS51669">
    <property type="entry name" value="4FE4S_MOW_BIS_MGD"/>
    <property type="match status" value="1"/>
</dbReference>
<dbReference type="PIRSF" id="PIRSF036643">
    <property type="entry name" value="FDH_alpha"/>
    <property type="match status" value="1"/>
</dbReference>
<dbReference type="EMBL" id="FQZL01000024">
    <property type="protein sequence ID" value="SHJ52401.1"/>
    <property type="molecule type" value="Genomic_DNA"/>
</dbReference>
<dbReference type="SUPFAM" id="SSF50692">
    <property type="entry name" value="ADC-like"/>
    <property type="match status" value="1"/>
</dbReference>
<evidence type="ECO:0000259" key="9">
    <source>
        <dbReference type="PROSITE" id="PS51085"/>
    </source>
</evidence>
<feature type="domain" description="4Fe-4S Mo/W bis-MGD-type" evidence="11">
    <location>
        <begin position="228"/>
        <end position="283"/>
    </location>
</feature>